<dbReference type="SMART" id="SM00589">
    <property type="entry name" value="PRY"/>
    <property type="match status" value="1"/>
</dbReference>
<keyword evidence="2 4" id="KW-0863">Zinc-finger</keyword>
<name>A0A3Q0FYB8_ALLSI</name>
<evidence type="ECO:0000259" key="8">
    <source>
        <dbReference type="PROSITE" id="PS50188"/>
    </source>
</evidence>
<dbReference type="SMART" id="SM00336">
    <property type="entry name" value="BBOX"/>
    <property type="match status" value="1"/>
</dbReference>
<dbReference type="Pfam" id="PF13445">
    <property type="entry name" value="zf-RING_UBOX"/>
    <property type="match status" value="1"/>
</dbReference>
<dbReference type="InterPro" id="IPR043136">
    <property type="entry name" value="B30.2/SPRY_sf"/>
</dbReference>
<dbReference type="CDD" id="cd19760">
    <property type="entry name" value="Bbox2_TRIM4-like"/>
    <property type="match status" value="1"/>
</dbReference>
<dbReference type="SMART" id="SM00449">
    <property type="entry name" value="SPRY"/>
    <property type="match status" value="1"/>
</dbReference>
<dbReference type="Pfam" id="PF13765">
    <property type="entry name" value="PRY"/>
    <property type="match status" value="1"/>
</dbReference>
<evidence type="ECO:0000313" key="10">
    <source>
        <dbReference type="RefSeq" id="XP_025051100.1"/>
    </source>
</evidence>
<dbReference type="InterPro" id="IPR027370">
    <property type="entry name" value="Znf-RING_euk"/>
</dbReference>
<evidence type="ECO:0000256" key="1">
    <source>
        <dbReference type="ARBA" id="ARBA00022723"/>
    </source>
</evidence>
<dbReference type="GeneID" id="102375348"/>
<evidence type="ECO:0000256" key="2">
    <source>
        <dbReference type="ARBA" id="ARBA00022771"/>
    </source>
</evidence>
<dbReference type="Gene3D" id="2.60.120.920">
    <property type="match status" value="1"/>
</dbReference>
<evidence type="ECO:0000256" key="4">
    <source>
        <dbReference type="PROSITE-ProRule" id="PRU00024"/>
    </source>
</evidence>
<dbReference type="PROSITE" id="PS50119">
    <property type="entry name" value="ZF_BBOX"/>
    <property type="match status" value="1"/>
</dbReference>
<dbReference type="PROSITE" id="PS50188">
    <property type="entry name" value="B302_SPRY"/>
    <property type="match status" value="1"/>
</dbReference>
<dbReference type="RefSeq" id="XP_025051100.1">
    <property type="nucleotide sequence ID" value="XM_025195315.1"/>
</dbReference>
<evidence type="ECO:0000256" key="5">
    <source>
        <dbReference type="SAM" id="Coils"/>
    </source>
</evidence>
<evidence type="ECO:0000313" key="9">
    <source>
        <dbReference type="Proteomes" id="UP000189705"/>
    </source>
</evidence>
<dbReference type="InterPro" id="IPR013320">
    <property type="entry name" value="ConA-like_dom_sf"/>
</dbReference>
<dbReference type="Gene3D" id="3.30.40.10">
    <property type="entry name" value="Zinc/RING finger domain, C3HC4 (zinc finger)"/>
    <property type="match status" value="1"/>
</dbReference>
<dbReference type="GO" id="GO:0008270">
    <property type="term" value="F:zinc ion binding"/>
    <property type="evidence" value="ECO:0007669"/>
    <property type="project" value="UniProtKB-KW"/>
</dbReference>
<dbReference type="PROSITE" id="PS50089">
    <property type="entry name" value="ZF_RING_2"/>
    <property type="match status" value="1"/>
</dbReference>
<keyword evidence="5" id="KW-0175">Coiled coil</keyword>
<evidence type="ECO:0000259" key="7">
    <source>
        <dbReference type="PROSITE" id="PS50119"/>
    </source>
</evidence>
<dbReference type="SUPFAM" id="SSF57845">
    <property type="entry name" value="B-box zinc-binding domain"/>
    <property type="match status" value="1"/>
</dbReference>
<dbReference type="InterPro" id="IPR003879">
    <property type="entry name" value="Butyrophylin_SPRY"/>
</dbReference>
<dbReference type="CDD" id="cd12888">
    <property type="entry name" value="SPRY_PRY_TRIM7_like"/>
    <property type="match status" value="1"/>
</dbReference>
<dbReference type="SUPFAM" id="SSF49899">
    <property type="entry name" value="Concanavalin A-like lectins/glucanases"/>
    <property type="match status" value="1"/>
</dbReference>
<accession>A0A3Q0FYB8</accession>
<dbReference type="InterPro" id="IPR013083">
    <property type="entry name" value="Znf_RING/FYVE/PHD"/>
</dbReference>
<evidence type="ECO:0000256" key="3">
    <source>
        <dbReference type="ARBA" id="ARBA00022833"/>
    </source>
</evidence>
<dbReference type="Pfam" id="PF00643">
    <property type="entry name" value="zf-B_box"/>
    <property type="match status" value="1"/>
</dbReference>
<keyword evidence="3" id="KW-0862">Zinc</keyword>
<dbReference type="InterPro" id="IPR006574">
    <property type="entry name" value="PRY"/>
</dbReference>
<sequence length="490" mass="55105">MATASAVQSLRDEASCSICLELFMAPVMIVGCGHNFCRACIAQCWEGAEMDVTCPQCRQTFAQRLLGRNRQLDNLVEVVKGLSVGSVEGAGGKMVCEQHGEALKLFCETDQVLMCVICRESWAHRAHPAAPIQEVAQQCKNGRAGPKQIQTRLQLLRGERERLEALHTSESQKHQEYQQKAAAERQKVVSAFERLHRFLEEQERLVLAELGEVESRIEKSQGETVTQLSEEISHLTNLIRELEGKCQQAASDLLQDMRSTLSRCRKEQFQLPEGICPELETRLSILSGQTLTLQETLKKFQETLPSTLEKGKRVPKATVTLDPDAANPYLVLSVDRRSVRWTNKRQPVPDNPERFDVDSCVLGRERFTSGRHCWEAEVGQRDWALGVTRESVRRKGGIRFSPKEGIWAVQCWGDQVWALTAPAPTRLSLRRVPRRVRVCLDCAGGQVSFLDADTEAPIFTFPPASFTGDRIRPWFSLWATGPGSELRLCH</sequence>
<reference evidence="10" key="1">
    <citation type="submission" date="2025-08" db="UniProtKB">
        <authorList>
            <consortium name="RefSeq"/>
        </authorList>
    </citation>
    <scope>IDENTIFICATION</scope>
</reference>
<feature type="domain" description="RING-type" evidence="6">
    <location>
        <begin position="16"/>
        <end position="58"/>
    </location>
</feature>
<dbReference type="Pfam" id="PF00622">
    <property type="entry name" value="SPRY"/>
    <property type="match status" value="1"/>
</dbReference>
<organism evidence="9 10">
    <name type="scientific">Alligator sinensis</name>
    <name type="common">Chinese alligator</name>
    <dbReference type="NCBI Taxonomy" id="38654"/>
    <lineage>
        <taxon>Eukaryota</taxon>
        <taxon>Metazoa</taxon>
        <taxon>Chordata</taxon>
        <taxon>Craniata</taxon>
        <taxon>Vertebrata</taxon>
        <taxon>Euteleostomi</taxon>
        <taxon>Archelosauria</taxon>
        <taxon>Archosauria</taxon>
        <taxon>Crocodylia</taxon>
        <taxon>Alligatoridae</taxon>
        <taxon>Alligatorinae</taxon>
        <taxon>Alligator</taxon>
    </lineage>
</organism>
<dbReference type="InterPro" id="IPR001870">
    <property type="entry name" value="B30.2/SPRY"/>
</dbReference>
<dbReference type="FunFam" id="2.60.120.920:FF:000004">
    <property type="entry name" value="Butyrophilin subfamily 1 member A1"/>
    <property type="match status" value="1"/>
</dbReference>
<dbReference type="InterPro" id="IPR017907">
    <property type="entry name" value="Znf_RING_CS"/>
</dbReference>
<proteinExistence type="predicted"/>
<dbReference type="SUPFAM" id="SSF57850">
    <property type="entry name" value="RING/U-box"/>
    <property type="match status" value="1"/>
</dbReference>
<dbReference type="InParanoid" id="A0A3Q0FYB8"/>
<dbReference type="PROSITE" id="PS00518">
    <property type="entry name" value="ZF_RING_1"/>
    <property type="match status" value="1"/>
</dbReference>
<dbReference type="InterPro" id="IPR003877">
    <property type="entry name" value="SPRY_dom"/>
</dbReference>
<protein>
    <submittedName>
        <fullName evidence="10">Zinc finger protein RFP-like isoform X1</fullName>
    </submittedName>
</protein>
<dbReference type="PANTHER" id="PTHR24103">
    <property type="entry name" value="E3 UBIQUITIN-PROTEIN LIGASE TRIM"/>
    <property type="match status" value="1"/>
</dbReference>
<gene>
    <name evidence="10" type="primary">LOC102375348</name>
</gene>
<dbReference type="Gene3D" id="3.30.160.60">
    <property type="entry name" value="Classic Zinc Finger"/>
    <property type="match status" value="1"/>
</dbReference>
<keyword evidence="9" id="KW-1185">Reference proteome</keyword>
<dbReference type="SMART" id="SM00184">
    <property type="entry name" value="RING"/>
    <property type="match status" value="1"/>
</dbReference>
<keyword evidence="1" id="KW-0479">Metal-binding</keyword>
<feature type="domain" description="B box-type" evidence="7">
    <location>
        <begin position="91"/>
        <end position="132"/>
    </location>
</feature>
<evidence type="ECO:0000259" key="6">
    <source>
        <dbReference type="PROSITE" id="PS50089"/>
    </source>
</evidence>
<dbReference type="Proteomes" id="UP000189705">
    <property type="component" value="Unplaced"/>
</dbReference>
<feature type="coiled-coil region" evidence="5">
    <location>
        <begin position="225"/>
        <end position="252"/>
    </location>
</feature>
<dbReference type="InterPro" id="IPR000315">
    <property type="entry name" value="Znf_B-box"/>
</dbReference>
<dbReference type="InterPro" id="IPR050143">
    <property type="entry name" value="TRIM/RBCC"/>
</dbReference>
<feature type="domain" description="B30.2/SPRY" evidence="8">
    <location>
        <begin position="299"/>
        <end position="490"/>
    </location>
</feature>
<dbReference type="PRINTS" id="PR01407">
    <property type="entry name" value="BUTYPHLNCDUF"/>
</dbReference>
<dbReference type="CDD" id="cd16594">
    <property type="entry name" value="RING-HC_TRIM7-like_C-IV"/>
    <property type="match status" value="1"/>
</dbReference>
<dbReference type="AlphaFoldDB" id="A0A3Q0FYB8"/>
<dbReference type="InterPro" id="IPR001841">
    <property type="entry name" value="Znf_RING"/>
</dbReference>